<evidence type="ECO:0000313" key="2">
    <source>
        <dbReference type="Proteomes" id="UP000235786"/>
    </source>
</evidence>
<protein>
    <submittedName>
        <fullName evidence="1">Uncharacterized protein</fullName>
    </submittedName>
</protein>
<proteinExistence type="predicted"/>
<keyword evidence="2" id="KW-1185">Reference proteome</keyword>
<dbReference type="Proteomes" id="UP000235786">
    <property type="component" value="Unassembled WGS sequence"/>
</dbReference>
<dbReference type="AlphaFoldDB" id="A0A2J6S8A7"/>
<dbReference type="OrthoDB" id="10342522at2759"/>
<organism evidence="1 2">
    <name type="scientific">Hyaloscypha variabilis (strain UAMH 11265 / GT02V1 / F)</name>
    <name type="common">Meliniomyces variabilis</name>
    <dbReference type="NCBI Taxonomy" id="1149755"/>
    <lineage>
        <taxon>Eukaryota</taxon>
        <taxon>Fungi</taxon>
        <taxon>Dikarya</taxon>
        <taxon>Ascomycota</taxon>
        <taxon>Pezizomycotina</taxon>
        <taxon>Leotiomycetes</taxon>
        <taxon>Helotiales</taxon>
        <taxon>Hyaloscyphaceae</taxon>
        <taxon>Hyaloscypha</taxon>
        <taxon>Hyaloscypha variabilis</taxon>
    </lineage>
</organism>
<sequence>MQNTSHPSSQRTYSNEELWRAWRSSDARKQHINFLLADGCSSEGASTQADFDFDAHTQRTESRETTIEREIAVFEENKHEMQLWSLWSNSNTRVKHITHLLIIGFSNEGAIAQADIDFKAHSSGSTARKSTPEAEIESFQQYSNSEALKNIWQSSHAREKHIKNLLAKGISPNTAAKQADIDFFHHSQELAKRDISAAETIEAFEEYFDTMLGSFDEYPIEVGGPAEFKLTEREEASRRDSLWRHLCHRAELEPREVIGEFDRTLNSTDEKRAVEEFLQRLKDQFKATGVTDAVVEIAMRAFEDFVGLE</sequence>
<gene>
    <name evidence="1" type="ORF">L207DRAFT_522448</name>
</gene>
<evidence type="ECO:0000313" key="1">
    <source>
        <dbReference type="EMBL" id="PMD46986.1"/>
    </source>
</evidence>
<name>A0A2J6S8A7_HYAVF</name>
<reference evidence="1 2" key="1">
    <citation type="submission" date="2016-04" db="EMBL/GenBank/DDBJ databases">
        <title>A degradative enzymes factory behind the ericoid mycorrhizal symbiosis.</title>
        <authorList>
            <consortium name="DOE Joint Genome Institute"/>
            <person name="Martino E."/>
            <person name="Morin E."/>
            <person name="Grelet G."/>
            <person name="Kuo A."/>
            <person name="Kohler A."/>
            <person name="Daghino S."/>
            <person name="Barry K."/>
            <person name="Choi C."/>
            <person name="Cichocki N."/>
            <person name="Clum A."/>
            <person name="Copeland A."/>
            <person name="Hainaut M."/>
            <person name="Haridas S."/>
            <person name="Labutti K."/>
            <person name="Lindquist E."/>
            <person name="Lipzen A."/>
            <person name="Khouja H.-R."/>
            <person name="Murat C."/>
            <person name="Ohm R."/>
            <person name="Olson A."/>
            <person name="Spatafora J."/>
            <person name="Veneault-Fourrey C."/>
            <person name="Henrissat B."/>
            <person name="Grigoriev I."/>
            <person name="Martin F."/>
            <person name="Perotto S."/>
        </authorList>
    </citation>
    <scope>NUCLEOTIDE SEQUENCE [LARGE SCALE GENOMIC DNA]</scope>
    <source>
        <strain evidence="1 2">F</strain>
    </source>
</reference>
<accession>A0A2J6S8A7</accession>
<dbReference type="EMBL" id="KZ613938">
    <property type="protein sequence ID" value="PMD46986.1"/>
    <property type="molecule type" value="Genomic_DNA"/>
</dbReference>